<organism evidence="1 3">
    <name type="scientific">Bacillus thuringiensis</name>
    <dbReference type="NCBI Taxonomy" id="1428"/>
    <lineage>
        <taxon>Bacteria</taxon>
        <taxon>Bacillati</taxon>
        <taxon>Bacillota</taxon>
        <taxon>Bacilli</taxon>
        <taxon>Bacillales</taxon>
        <taxon>Bacillaceae</taxon>
        <taxon>Bacillus</taxon>
        <taxon>Bacillus cereus group</taxon>
    </lineage>
</organism>
<name>A0A9X6U4Z8_BACTU</name>
<evidence type="ECO:0000313" key="1">
    <source>
        <dbReference type="EMBL" id="PED16492.1"/>
    </source>
</evidence>
<dbReference type="EMBL" id="NVMD01000002">
    <property type="protein sequence ID" value="PED16492.1"/>
    <property type="molecule type" value="Genomic_DNA"/>
</dbReference>
<evidence type="ECO:0000313" key="3">
    <source>
        <dbReference type="Proteomes" id="UP000220127"/>
    </source>
</evidence>
<dbReference type="RefSeq" id="WP_088011419.1">
    <property type="nucleotide sequence ID" value="NZ_JASVEG010000007.1"/>
</dbReference>
<evidence type="ECO:0000313" key="4">
    <source>
        <dbReference type="Proteomes" id="UP000223445"/>
    </source>
</evidence>
<dbReference type="AlphaFoldDB" id="A0A9X6U4Z8"/>
<proteinExistence type="predicted"/>
<evidence type="ECO:0008006" key="5">
    <source>
        <dbReference type="Google" id="ProtNLM"/>
    </source>
</evidence>
<reference evidence="3 4" key="1">
    <citation type="submission" date="2017-09" db="EMBL/GenBank/DDBJ databases">
        <title>Large-scale bioinformatics analysis of Bacillus genomes uncovers conserved roles of natural products in bacterial physiology.</title>
        <authorList>
            <consortium name="Agbiome Team Llc"/>
            <person name="Bleich R.M."/>
            <person name="Grubbs K.J."/>
            <person name="Santa Maria K.C."/>
            <person name="Allen S.E."/>
            <person name="Farag S."/>
            <person name="Shank E.A."/>
            <person name="Bowers A."/>
        </authorList>
    </citation>
    <scope>NUCLEOTIDE SEQUENCE [LARGE SCALE GENOMIC DNA]</scope>
    <source>
        <strain evidence="2 4">AFS030179</strain>
        <strain evidence="1 3">AFS094940</strain>
    </source>
</reference>
<evidence type="ECO:0000313" key="2">
    <source>
        <dbReference type="EMBL" id="PGZ04870.1"/>
    </source>
</evidence>
<accession>A0A9X6U4Z8</accession>
<gene>
    <name evidence="2" type="ORF">COE48_04630</name>
    <name evidence="1" type="ORF">CON01_01240</name>
</gene>
<protein>
    <recommendedName>
        <fullName evidence="5">Phage protein</fullName>
    </recommendedName>
</protein>
<comment type="caution">
    <text evidence="1">The sequence shown here is derived from an EMBL/GenBank/DDBJ whole genome shotgun (WGS) entry which is preliminary data.</text>
</comment>
<dbReference type="Proteomes" id="UP000223445">
    <property type="component" value="Unassembled WGS sequence"/>
</dbReference>
<sequence>MTPFTDIYRLFLAKVNSYDLTTYTLEELEEDLLGYLELSIANFTVCTKDLSEVENHSFKEKLNTKEKNILANFMVLEFLRPKMTTDELIVQAMTDKDIRMTSQANHLKLVMEHYKNLERRVNNEMNSYIVKQGLDGMKNASTK</sequence>
<dbReference type="EMBL" id="NUPM01000005">
    <property type="protein sequence ID" value="PGZ04870.1"/>
    <property type="molecule type" value="Genomic_DNA"/>
</dbReference>
<dbReference type="Proteomes" id="UP000220127">
    <property type="component" value="Unassembled WGS sequence"/>
</dbReference>